<dbReference type="PIRSF" id="PIRSF038471">
    <property type="entry name" value="MreC"/>
    <property type="match status" value="1"/>
</dbReference>
<dbReference type="Proteomes" id="UP000175835">
    <property type="component" value="Unassembled WGS sequence"/>
</dbReference>
<dbReference type="PATRIC" id="fig|86662.28.peg.5103"/>
<evidence type="ECO:0000256" key="4">
    <source>
        <dbReference type="ARBA" id="ARBA00032089"/>
    </source>
</evidence>
<dbReference type="NCBIfam" id="TIGR00219">
    <property type="entry name" value="mreC"/>
    <property type="match status" value="1"/>
</dbReference>
<dbReference type="PANTHER" id="PTHR34138">
    <property type="entry name" value="CELL SHAPE-DETERMINING PROTEIN MREC"/>
    <property type="match status" value="1"/>
</dbReference>
<accession>A0A1E8BIV6</accession>
<dbReference type="RefSeq" id="WP_070146956.1">
    <property type="nucleotide sequence ID" value="NZ_LXLX01000049.1"/>
</dbReference>
<dbReference type="Gene3D" id="2.40.10.350">
    <property type="entry name" value="Rod shape-determining protein MreC, domain 2"/>
    <property type="match status" value="1"/>
</dbReference>
<feature type="domain" description="Rod shape-determining protein MreC beta-barrel core" evidence="6">
    <location>
        <begin position="100"/>
        <end position="252"/>
    </location>
</feature>
<dbReference type="PANTHER" id="PTHR34138:SF1">
    <property type="entry name" value="CELL SHAPE-DETERMINING PROTEIN MREC"/>
    <property type="match status" value="1"/>
</dbReference>
<organism evidence="7 8">
    <name type="scientific">Bacillus mycoides</name>
    <dbReference type="NCBI Taxonomy" id="1405"/>
    <lineage>
        <taxon>Bacteria</taxon>
        <taxon>Bacillati</taxon>
        <taxon>Bacillota</taxon>
        <taxon>Bacilli</taxon>
        <taxon>Bacillales</taxon>
        <taxon>Bacillaceae</taxon>
        <taxon>Bacillus</taxon>
        <taxon>Bacillus cereus group</taxon>
    </lineage>
</organism>
<evidence type="ECO:0000313" key="7">
    <source>
        <dbReference type="EMBL" id="OFD89171.1"/>
    </source>
</evidence>
<evidence type="ECO:0000256" key="3">
    <source>
        <dbReference type="ARBA" id="ARBA00022960"/>
    </source>
</evidence>
<evidence type="ECO:0000256" key="5">
    <source>
        <dbReference type="SAM" id="Coils"/>
    </source>
</evidence>
<name>A0A1E8BIV6_BACMY</name>
<reference evidence="7 8" key="1">
    <citation type="submission" date="2016-05" db="EMBL/GenBank/DDBJ databases">
        <title>Bacillus thuringiensis and Bacillus weihenstephanensis as novel biocontrol agents of wilt causing Verticillium species.</title>
        <authorList>
            <person name="Hollensteiner J."/>
            <person name="Wemheuer F."/>
            <person name="Harting R."/>
            <person name="Kolarzyk A."/>
            <person name="Diaz-Valerio S."/>
            <person name="Poehlein A."/>
            <person name="Brzuszkiewicz E."/>
            <person name="Nesemann K."/>
            <person name="Braus-Stromeyer S."/>
            <person name="Braus G."/>
            <person name="Daniel R."/>
            <person name="Liesegang H."/>
        </authorList>
    </citation>
    <scope>NUCLEOTIDE SEQUENCE [LARGE SCALE GENOMIC DNA]</scope>
    <source>
        <strain evidence="7 8">GOE11</strain>
    </source>
</reference>
<evidence type="ECO:0000256" key="2">
    <source>
        <dbReference type="ARBA" id="ARBA00013855"/>
    </source>
</evidence>
<evidence type="ECO:0000256" key="1">
    <source>
        <dbReference type="ARBA" id="ARBA00009369"/>
    </source>
</evidence>
<dbReference type="GO" id="GO:0005886">
    <property type="term" value="C:plasma membrane"/>
    <property type="evidence" value="ECO:0007669"/>
    <property type="project" value="TreeGrafter"/>
</dbReference>
<dbReference type="InterPro" id="IPR042177">
    <property type="entry name" value="Cell/Rod_1"/>
</dbReference>
<dbReference type="GO" id="GO:0008360">
    <property type="term" value="P:regulation of cell shape"/>
    <property type="evidence" value="ECO:0007669"/>
    <property type="project" value="UniProtKB-KW"/>
</dbReference>
<feature type="coiled-coil region" evidence="5">
    <location>
        <begin position="53"/>
        <end position="90"/>
    </location>
</feature>
<protein>
    <recommendedName>
        <fullName evidence="2">Cell shape-determining protein MreC</fullName>
    </recommendedName>
    <alternativeName>
        <fullName evidence="4">Cell shape protein MreC</fullName>
    </alternativeName>
</protein>
<evidence type="ECO:0000259" key="6">
    <source>
        <dbReference type="Pfam" id="PF04085"/>
    </source>
</evidence>
<evidence type="ECO:0000313" key="8">
    <source>
        <dbReference type="Proteomes" id="UP000175835"/>
    </source>
</evidence>
<comment type="caution">
    <text evidence="7">The sequence shown here is derived from an EMBL/GenBank/DDBJ whole genome shotgun (WGS) entry which is preliminary data.</text>
</comment>
<dbReference type="AlphaFoldDB" id="A0A1E8BIV6"/>
<dbReference type="InterPro" id="IPR042175">
    <property type="entry name" value="Cell/Rod_MreC_2"/>
</dbReference>
<keyword evidence="3" id="KW-0133">Cell shape</keyword>
<proteinExistence type="inferred from homology"/>
<dbReference type="InterPro" id="IPR007221">
    <property type="entry name" value="MreC"/>
</dbReference>
<dbReference type="Pfam" id="PF04085">
    <property type="entry name" value="MreC"/>
    <property type="match status" value="1"/>
</dbReference>
<gene>
    <name evidence="7" type="ORF">BWGOE11_49500</name>
</gene>
<keyword evidence="5" id="KW-0175">Coiled coil</keyword>
<comment type="similarity">
    <text evidence="1">Belongs to the MreC family.</text>
</comment>
<dbReference type="InterPro" id="IPR055342">
    <property type="entry name" value="MreC_beta-barrel_core"/>
</dbReference>
<dbReference type="EMBL" id="LXLX01000049">
    <property type="protein sequence ID" value="OFD89171.1"/>
    <property type="molecule type" value="Genomic_DNA"/>
</dbReference>
<dbReference type="Gene3D" id="2.40.10.340">
    <property type="entry name" value="Rod shape-determining protein MreC, domain 1"/>
    <property type="match status" value="1"/>
</dbReference>
<sequence>MIMQVSKRKILLFLSIILFVLLMMYVCTNNRHVQNIVHNIEDIYKVYKENQLLQEKIENQESLKSKVQMLSEEKENLTKLINKTRELKEQGKYNLIQATVVRRVAEDWYGKIALDRGVQHGVKVDMAVMTVSGLIGKVESVDQFTSIVKLITKDERTNRLAITFQNNSSILGFVTGYDKEKQALRIDNIPSDKAKEIKIGDSIITSELSQKIPPGLEVAEVIDQEPDKYGLAHIIYAKPKANLYDLEDVILVEPKG</sequence>